<dbReference type="Proteomes" id="UP000266861">
    <property type="component" value="Unassembled WGS sequence"/>
</dbReference>
<comment type="caution">
    <text evidence="1">The sequence shown here is derived from an EMBL/GenBank/DDBJ whole genome shotgun (WGS) entry which is preliminary data.</text>
</comment>
<evidence type="ECO:0008006" key="3">
    <source>
        <dbReference type="Google" id="ProtNLM"/>
    </source>
</evidence>
<dbReference type="InterPro" id="IPR052945">
    <property type="entry name" value="Mitotic_Regulator"/>
</dbReference>
<dbReference type="Pfam" id="PF08238">
    <property type="entry name" value="Sel1"/>
    <property type="match status" value="4"/>
</dbReference>
<dbReference type="STRING" id="1348612.A0A397H7B5"/>
<organism evidence="1 2">
    <name type="scientific">Diversispora epigaea</name>
    <dbReference type="NCBI Taxonomy" id="1348612"/>
    <lineage>
        <taxon>Eukaryota</taxon>
        <taxon>Fungi</taxon>
        <taxon>Fungi incertae sedis</taxon>
        <taxon>Mucoromycota</taxon>
        <taxon>Glomeromycotina</taxon>
        <taxon>Glomeromycetes</taxon>
        <taxon>Diversisporales</taxon>
        <taxon>Diversisporaceae</taxon>
        <taxon>Diversispora</taxon>
    </lineage>
</organism>
<reference evidence="1 2" key="1">
    <citation type="submission" date="2018-08" db="EMBL/GenBank/DDBJ databases">
        <title>Genome and evolution of the arbuscular mycorrhizal fungus Diversispora epigaea (formerly Glomus versiforme) and its bacterial endosymbionts.</title>
        <authorList>
            <person name="Sun X."/>
            <person name="Fei Z."/>
            <person name="Harrison M."/>
        </authorList>
    </citation>
    <scope>NUCLEOTIDE SEQUENCE [LARGE SCALE GENOMIC DNA]</scope>
    <source>
        <strain evidence="1 2">IT104</strain>
    </source>
</reference>
<dbReference type="EMBL" id="PQFF01000346">
    <property type="protein sequence ID" value="RHZ57536.1"/>
    <property type="molecule type" value="Genomic_DNA"/>
</dbReference>
<evidence type="ECO:0000313" key="1">
    <source>
        <dbReference type="EMBL" id="RHZ57536.1"/>
    </source>
</evidence>
<dbReference type="Gene3D" id="1.25.40.10">
    <property type="entry name" value="Tetratricopeptide repeat domain"/>
    <property type="match status" value="2"/>
</dbReference>
<evidence type="ECO:0000313" key="2">
    <source>
        <dbReference type="Proteomes" id="UP000266861"/>
    </source>
</evidence>
<name>A0A397H7B5_9GLOM</name>
<protein>
    <recommendedName>
        <fullName evidence="3">HCP-like protein</fullName>
    </recommendedName>
</protein>
<dbReference type="InterPro" id="IPR011990">
    <property type="entry name" value="TPR-like_helical_dom_sf"/>
</dbReference>
<dbReference type="SUPFAM" id="SSF81901">
    <property type="entry name" value="HCP-like"/>
    <property type="match status" value="2"/>
</dbReference>
<dbReference type="PANTHER" id="PTHR43628">
    <property type="entry name" value="ACTIVATOR OF C KINASE PROTEIN 1-RELATED"/>
    <property type="match status" value="1"/>
</dbReference>
<dbReference type="AlphaFoldDB" id="A0A397H7B5"/>
<sequence>MKKTLKIKIFHFNSITNTSIISRKGLIGQICLGICYQQGIGTTKDEEKAFEWYMKSAEGGSNRGQFSLGNCYRDGIGITKDEEKAFRWYMKSAEGGNSSAQTLIGFKPTENEEGNSVYHEQHEINEEKIFHRYLKSAEENTDGQNKFSYCYLLGIGTTKDDDKAFQWYIKSAEGGNSGGQYSLANCYFNGIGTTKDEKKALHWYMKSYTNSFEFE</sequence>
<keyword evidence="2" id="KW-1185">Reference proteome</keyword>
<accession>A0A397H7B5</accession>
<gene>
    <name evidence="1" type="ORF">Glove_386g18</name>
</gene>
<dbReference type="PANTHER" id="PTHR43628:SF1">
    <property type="entry name" value="CHITIN SYNTHASE REGULATORY FACTOR 2-RELATED"/>
    <property type="match status" value="1"/>
</dbReference>
<dbReference type="SMART" id="SM00671">
    <property type="entry name" value="SEL1"/>
    <property type="match status" value="4"/>
</dbReference>
<proteinExistence type="predicted"/>
<dbReference type="InterPro" id="IPR006597">
    <property type="entry name" value="Sel1-like"/>
</dbReference>
<dbReference type="OrthoDB" id="272077at2759"/>